<dbReference type="Proteomes" id="UP000474640">
    <property type="component" value="Unassembled WGS sequence"/>
</dbReference>
<dbReference type="InterPro" id="IPR044066">
    <property type="entry name" value="TRIAD_supradom"/>
</dbReference>
<reference evidence="9 10" key="1">
    <citation type="submission" date="2020-01" db="EMBL/GenBank/DDBJ databases">
        <authorList>
            <person name="Palmer J.M."/>
        </authorList>
    </citation>
    <scope>NUCLEOTIDE SEQUENCE [LARGE SCALE GENOMIC DNA]</scope>
    <source>
        <strain evidence="9 10">TWF970</strain>
    </source>
</reference>
<proteinExistence type="predicted"/>
<dbReference type="Gene3D" id="1.20.120.1750">
    <property type="match status" value="1"/>
</dbReference>
<dbReference type="GO" id="GO:0008270">
    <property type="term" value="F:zinc ion binding"/>
    <property type="evidence" value="ECO:0007669"/>
    <property type="project" value="UniProtKB-KW"/>
</dbReference>
<evidence type="ECO:0000256" key="3">
    <source>
        <dbReference type="ARBA" id="ARBA00022737"/>
    </source>
</evidence>
<dbReference type="EMBL" id="JAABOJ010000010">
    <property type="protein sequence ID" value="KAF3283829.1"/>
    <property type="molecule type" value="Genomic_DNA"/>
</dbReference>
<evidence type="ECO:0000259" key="8">
    <source>
        <dbReference type="PROSITE" id="PS51873"/>
    </source>
</evidence>
<gene>
    <name evidence="9" type="ORF">TWF970_001001</name>
</gene>
<keyword evidence="7" id="KW-0812">Transmembrane</keyword>
<accession>A0A7C8VCK6</accession>
<evidence type="ECO:0000313" key="10">
    <source>
        <dbReference type="Proteomes" id="UP000474640"/>
    </source>
</evidence>
<dbReference type="GO" id="GO:0016567">
    <property type="term" value="P:protein ubiquitination"/>
    <property type="evidence" value="ECO:0007669"/>
    <property type="project" value="InterPro"/>
</dbReference>
<dbReference type="InterPro" id="IPR031127">
    <property type="entry name" value="E3_UB_ligase_RBR"/>
</dbReference>
<protein>
    <recommendedName>
        <fullName evidence="8">RING-type domain-containing protein</fullName>
    </recommendedName>
</protein>
<sequence length="561" mass="64662">MAISGRGGAMEEESTPTKAWVQITITADNDLISAVTSVLYFWFHFLLWFLPPFQDKIHILIGLEKSCPDGLKHFSALPNYTVNLFAQNGQPNTIGLSQKEDTRMFIRKAYQRYLHRKYSETNQHDMPFSINDDGVIQKVFEWRTLKQRSGSSIYNALQNCTLKNLETSISLILVWQLCKDFGTFSFPWTDNDIDSSTWRQLVEYSFFGSDRSWSPISFKKPIEELGICEIRNRIAVLGESIGWSPDIDEEIPDSEEIVAFRQEVEVTCFFCYDQKPMWQICVLHCEHASCLDCIKRNYQMCLKDTSRLPPTCCKKYPLIYTSVAADSIAEIYKLARWIATGSNPSPLGRCYNCDKDIWPGAECGDIGFCISCEKRTCLRCNIKWHDFARVDCRLGQLGGFVAMIAANKWAQCYRCGLVVERRDGCAHIKCRCGADFCYYCGGKWPRCPCRTDGKKAEVNTRRDQPSEDSGERYTKRLRAKHHSRAFTTDKKFKEVADALQLLRIIKTYQANVVREIGNLRKRLLILREQEEDNLEYDHVSAVLNEYMEEMMETWALDGALI</sequence>
<name>A0A7C8VCK6_ORBOL</name>
<keyword evidence="6" id="KW-0862">Zinc</keyword>
<keyword evidence="2" id="KW-0479">Metal-binding</keyword>
<keyword evidence="1" id="KW-0808">Transferase</keyword>
<keyword evidence="7" id="KW-0472">Membrane</keyword>
<dbReference type="AlphaFoldDB" id="A0A7C8VCK6"/>
<evidence type="ECO:0000256" key="7">
    <source>
        <dbReference type="SAM" id="Phobius"/>
    </source>
</evidence>
<dbReference type="OrthoDB" id="9977870at2759"/>
<dbReference type="CDD" id="cd22584">
    <property type="entry name" value="Rcat_RBR_unk"/>
    <property type="match status" value="1"/>
</dbReference>
<feature type="domain" description="RING-type" evidence="8">
    <location>
        <begin position="264"/>
        <end position="462"/>
    </location>
</feature>
<keyword evidence="3" id="KW-0677">Repeat</keyword>
<keyword evidence="4" id="KW-0863">Zinc-finger</keyword>
<evidence type="ECO:0000256" key="1">
    <source>
        <dbReference type="ARBA" id="ARBA00022679"/>
    </source>
</evidence>
<comment type="caution">
    <text evidence="9">The sequence shown here is derived from an EMBL/GenBank/DDBJ whole genome shotgun (WGS) entry which is preliminary data.</text>
</comment>
<keyword evidence="5" id="KW-0833">Ubl conjugation pathway</keyword>
<dbReference type="GO" id="GO:0004842">
    <property type="term" value="F:ubiquitin-protein transferase activity"/>
    <property type="evidence" value="ECO:0007669"/>
    <property type="project" value="InterPro"/>
</dbReference>
<evidence type="ECO:0000256" key="4">
    <source>
        <dbReference type="ARBA" id="ARBA00022771"/>
    </source>
</evidence>
<dbReference type="SUPFAM" id="SSF57850">
    <property type="entry name" value="RING/U-box"/>
    <property type="match status" value="1"/>
</dbReference>
<dbReference type="PROSITE" id="PS51873">
    <property type="entry name" value="TRIAD"/>
    <property type="match status" value="1"/>
</dbReference>
<organism evidence="9 10">
    <name type="scientific">Orbilia oligospora</name>
    <name type="common">Nematode-trapping fungus</name>
    <name type="synonym">Arthrobotrys oligospora</name>
    <dbReference type="NCBI Taxonomy" id="2813651"/>
    <lineage>
        <taxon>Eukaryota</taxon>
        <taxon>Fungi</taxon>
        <taxon>Dikarya</taxon>
        <taxon>Ascomycota</taxon>
        <taxon>Pezizomycotina</taxon>
        <taxon>Orbiliomycetes</taxon>
        <taxon>Orbiliales</taxon>
        <taxon>Orbiliaceae</taxon>
        <taxon>Orbilia</taxon>
    </lineage>
</organism>
<keyword evidence="7" id="KW-1133">Transmembrane helix</keyword>
<evidence type="ECO:0000256" key="6">
    <source>
        <dbReference type="ARBA" id="ARBA00022833"/>
    </source>
</evidence>
<evidence type="ECO:0000256" key="5">
    <source>
        <dbReference type="ARBA" id="ARBA00022786"/>
    </source>
</evidence>
<dbReference type="PANTHER" id="PTHR11685">
    <property type="entry name" value="RBR FAMILY RING FINGER AND IBR DOMAIN-CONTAINING"/>
    <property type="match status" value="1"/>
</dbReference>
<feature type="transmembrane region" description="Helical" evidence="7">
    <location>
        <begin position="31"/>
        <end position="50"/>
    </location>
</feature>
<evidence type="ECO:0000256" key="2">
    <source>
        <dbReference type="ARBA" id="ARBA00022723"/>
    </source>
</evidence>
<evidence type="ECO:0000313" key="9">
    <source>
        <dbReference type="EMBL" id="KAF3283829.1"/>
    </source>
</evidence>